<dbReference type="EMBL" id="CH954178">
    <property type="protein sequence ID" value="KQS43236.1"/>
    <property type="molecule type" value="Genomic_DNA"/>
</dbReference>
<reference evidence="1 2" key="2">
    <citation type="journal article" date="2008" name="Bioinformatics">
        <title>Assembly reconciliation.</title>
        <authorList>
            <person name="Zimin A.V."/>
            <person name="Smith D.R."/>
            <person name="Sutton G."/>
            <person name="Yorke J.A."/>
        </authorList>
    </citation>
    <scope>NUCLEOTIDE SEQUENCE [LARGE SCALE GENOMIC DNA]</scope>
    <source>
        <strain evidence="1 2">TSC#14021-0224.01</strain>
    </source>
</reference>
<organism evidence="1 2">
    <name type="scientific">Drosophila erecta</name>
    <name type="common">Fruit fly</name>
    <dbReference type="NCBI Taxonomy" id="7220"/>
    <lineage>
        <taxon>Eukaryota</taxon>
        <taxon>Metazoa</taxon>
        <taxon>Ecdysozoa</taxon>
        <taxon>Arthropoda</taxon>
        <taxon>Hexapoda</taxon>
        <taxon>Insecta</taxon>
        <taxon>Pterygota</taxon>
        <taxon>Neoptera</taxon>
        <taxon>Endopterygota</taxon>
        <taxon>Diptera</taxon>
        <taxon>Brachycera</taxon>
        <taxon>Muscomorpha</taxon>
        <taxon>Ephydroidea</taxon>
        <taxon>Drosophilidae</taxon>
        <taxon>Drosophila</taxon>
        <taxon>Sophophora</taxon>
    </lineage>
</organism>
<keyword evidence="2" id="KW-1185">Reference proteome</keyword>
<proteinExistence type="predicted"/>
<protein>
    <submittedName>
        <fullName evidence="1">Uncharacterized protein</fullName>
    </submittedName>
</protein>
<gene>
    <name evidence="1" type="primary">Dere\GG26901</name>
    <name evidence="1" type="synonym">GG26901</name>
    <name evidence="1" type="ORF">Dere_GG26901</name>
</gene>
<reference evidence="1 2" key="1">
    <citation type="journal article" date="2007" name="Nature">
        <title>Evolution of genes and genomes on the Drosophila phylogeny.</title>
        <authorList>
            <consortium name="Drosophila 12 Genomes Consortium"/>
            <person name="Clark A.G."/>
            <person name="Eisen M.B."/>
            <person name="Smith D.R."/>
            <person name="Bergman C.M."/>
            <person name="Oliver B."/>
            <person name="Markow T.A."/>
            <person name="Kaufman T.C."/>
            <person name="Kellis M."/>
            <person name="Gelbart W."/>
            <person name="Iyer V.N."/>
            <person name="Pollard D.A."/>
            <person name="Sackton T.B."/>
            <person name="Larracuente A.M."/>
            <person name="Singh N.D."/>
            <person name="Abad J.P."/>
            <person name="Abt D.N."/>
            <person name="Adryan B."/>
            <person name="Aguade M."/>
            <person name="Akashi H."/>
            <person name="Anderson W.W."/>
            <person name="Aquadro C.F."/>
            <person name="Ardell D.H."/>
            <person name="Arguello R."/>
            <person name="Artieri C.G."/>
            <person name="Barbash D.A."/>
            <person name="Barker D."/>
            <person name="Barsanti P."/>
            <person name="Batterham P."/>
            <person name="Batzoglou S."/>
            <person name="Begun D."/>
            <person name="Bhutkar A."/>
            <person name="Blanco E."/>
            <person name="Bosak S.A."/>
            <person name="Bradley R.K."/>
            <person name="Brand A.D."/>
            <person name="Brent M.R."/>
            <person name="Brooks A.N."/>
            <person name="Brown R.H."/>
            <person name="Butlin R.K."/>
            <person name="Caggese C."/>
            <person name="Calvi B.R."/>
            <person name="Bernardo de Carvalho A."/>
            <person name="Caspi A."/>
            <person name="Castrezana S."/>
            <person name="Celniker S.E."/>
            <person name="Chang J.L."/>
            <person name="Chapple C."/>
            <person name="Chatterji S."/>
            <person name="Chinwalla A."/>
            <person name="Civetta A."/>
            <person name="Clifton S.W."/>
            <person name="Comeron J.M."/>
            <person name="Costello J.C."/>
            <person name="Coyne J.A."/>
            <person name="Daub J."/>
            <person name="David R.G."/>
            <person name="Delcher A.L."/>
            <person name="Delehaunty K."/>
            <person name="Do C.B."/>
            <person name="Ebling H."/>
            <person name="Edwards K."/>
            <person name="Eickbush T."/>
            <person name="Evans J.D."/>
            <person name="Filipski A."/>
            <person name="Findeiss S."/>
            <person name="Freyhult E."/>
            <person name="Fulton L."/>
            <person name="Fulton R."/>
            <person name="Garcia A.C."/>
            <person name="Gardiner A."/>
            <person name="Garfield D.A."/>
            <person name="Garvin B.E."/>
            <person name="Gibson G."/>
            <person name="Gilbert D."/>
            <person name="Gnerre S."/>
            <person name="Godfrey J."/>
            <person name="Good R."/>
            <person name="Gotea V."/>
            <person name="Gravely B."/>
            <person name="Greenberg A.J."/>
            <person name="Griffiths-Jones S."/>
            <person name="Gross S."/>
            <person name="Guigo R."/>
            <person name="Gustafson E.A."/>
            <person name="Haerty W."/>
            <person name="Hahn M.W."/>
            <person name="Halligan D.L."/>
            <person name="Halpern A.L."/>
            <person name="Halter G.M."/>
            <person name="Han M.V."/>
            <person name="Heger A."/>
            <person name="Hillier L."/>
            <person name="Hinrichs A.S."/>
            <person name="Holmes I."/>
            <person name="Hoskins R.A."/>
            <person name="Hubisz M.J."/>
            <person name="Hultmark D."/>
            <person name="Huntley M.A."/>
            <person name="Jaffe D.B."/>
            <person name="Jagadeeshan S."/>
            <person name="Jeck W.R."/>
            <person name="Johnson J."/>
            <person name="Jones C.D."/>
            <person name="Jordan W.C."/>
            <person name="Karpen G.H."/>
            <person name="Kataoka E."/>
            <person name="Keightley P.D."/>
            <person name="Kheradpour P."/>
            <person name="Kirkness E.F."/>
            <person name="Koerich L.B."/>
            <person name="Kristiansen K."/>
            <person name="Kudrna D."/>
            <person name="Kulathinal R.J."/>
            <person name="Kumar S."/>
            <person name="Kwok R."/>
            <person name="Lander E."/>
            <person name="Langley C.H."/>
            <person name="Lapoint R."/>
            <person name="Lazzaro B.P."/>
            <person name="Lee S.J."/>
            <person name="Levesque L."/>
            <person name="Li R."/>
            <person name="Lin C.F."/>
            <person name="Lin M.F."/>
            <person name="Lindblad-Toh K."/>
            <person name="Llopart A."/>
            <person name="Long M."/>
            <person name="Low L."/>
            <person name="Lozovsky E."/>
            <person name="Lu J."/>
            <person name="Luo M."/>
            <person name="Machado C.A."/>
            <person name="Makalowski W."/>
            <person name="Marzo M."/>
            <person name="Matsuda M."/>
            <person name="Matzkin L."/>
            <person name="McAllister B."/>
            <person name="McBride C.S."/>
            <person name="McKernan B."/>
            <person name="McKernan K."/>
            <person name="Mendez-Lago M."/>
            <person name="Minx P."/>
            <person name="Mollenhauer M.U."/>
            <person name="Montooth K."/>
            <person name="Mount S.M."/>
            <person name="Mu X."/>
            <person name="Myers E."/>
            <person name="Negre B."/>
            <person name="Newfeld S."/>
            <person name="Nielsen R."/>
            <person name="Noor M.A."/>
            <person name="O'Grady P."/>
            <person name="Pachter L."/>
            <person name="Papaceit M."/>
            <person name="Parisi M.J."/>
            <person name="Parisi M."/>
            <person name="Parts L."/>
            <person name="Pedersen J.S."/>
            <person name="Pesole G."/>
            <person name="Phillippy A.M."/>
            <person name="Ponting C.P."/>
            <person name="Pop M."/>
            <person name="Porcelli D."/>
            <person name="Powell J.R."/>
            <person name="Prohaska S."/>
            <person name="Pruitt K."/>
            <person name="Puig M."/>
            <person name="Quesneville H."/>
            <person name="Ram K.R."/>
            <person name="Rand D."/>
            <person name="Rasmussen M.D."/>
            <person name="Reed L.K."/>
            <person name="Reenan R."/>
            <person name="Reily A."/>
            <person name="Remington K.A."/>
            <person name="Rieger T.T."/>
            <person name="Ritchie M.G."/>
            <person name="Robin C."/>
            <person name="Rogers Y.H."/>
            <person name="Rohde C."/>
            <person name="Rozas J."/>
            <person name="Rubenfield M.J."/>
            <person name="Ruiz A."/>
            <person name="Russo S."/>
            <person name="Salzberg S.L."/>
            <person name="Sanchez-Gracia A."/>
            <person name="Saranga D.J."/>
            <person name="Sato H."/>
            <person name="Schaeffer S.W."/>
            <person name="Schatz M.C."/>
            <person name="Schlenke T."/>
            <person name="Schwartz R."/>
            <person name="Segarra C."/>
            <person name="Singh R.S."/>
            <person name="Sirot L."/>
            <person name="Sirota M."/>
            <person name="Sisneros N.B."/>
            <person name="Smith C.D."/>
            <person name="Smith T.F."/>
            <person name="Spieth J."/>
            <person name="Stage D.E."/>
            <person name="Stark A."/>
            <person name="Stephan W."/>
            <person name="Strausberg R.L."/>
            <person name="Strempel S."/>
            <person name="Sturgill D."/>
            <person name="Sutton G."/>
            <person name="Sutton G.G."/>
            <person name="Tao W."/>
            <person name="Teichmann S."/>
            <person name="Tobari Y.N."/>
            <person name="Tomimura Y."/>
            <person name="Tsolas J.M."/>
            <person name="Valente V.L."/>
            <person name="Venter E."/>
            <person name="Venter J.C."/>
            <person name="Vicario S."/>
            <person name="Vieira F.G."/>
            <person name="Vilella A.J."/>
            <person name="Villasante A."/>
            <person name="Walenz B."/>
            <person name="Wang J."/>
            <person name="Wasserman M."/>
            <person name="Watts T."/>
            <person name="Wilson D."/>
            <person name="Wilson R.K."/>
            <person name="Wing R.A."/>
            <person name="Wolfner M.F."/>
            <person name="Wong A."/>
            <person name="Wong G.K."/>
            <person name="Wu C.I."/>
            <person name="Wu G."/>
            <person name="Yamamoto D."/>
            <person name="Yang H.P."/>
            <person name="Yang S.P."/>
            <person name="Yorke J.A."/>
            <person name="Yoshida K."/>
            <person name="Zdobnov E."/>
            <person name="Zhang P."/>
            <person name="Zhang Y."/>
            <person name="Zimin A.V."/>
            <person name="Baldwin J."/>
            <person name="Abdouelleil A."/>
            <person name="Abdulkadir J."/>
            <person name="Abebe A."/>
            <person name="Abera B."/>
            <person name="Abreu J."/>
            <person name="Acer S.C."/>
            <person name="Aftuck L."/>
            <person name="Alexander A."/>
            <person name="An P."/>
            <person name="Anderson E."/>
            <person name="Anderson S."/>
            <person name="Arachi H."/>
            <person name="Azer M."/>
            <person name="Bachantsang P."/>
            <person name="Barry A."/>
            <person name="Bayul T."/>
            <person name="Berlin A."/>
            <person name="Bessette D."/>
            <person name="Bloom T."/>
            <person name="Blye J."/>
            <person name="Boguslavskiy L."/>
            <person name="Bonnet C."/>
            <person name="Boukhgalter B."/>
            <person name="Bourzgui I."/>
            <person name="Brown A."/>
            <person name="Cahill P."/>
            <person name="Channer S."/>
            <person name="Cheshatsang Y."/>
            <person name="Chuda L."/>
            <person name="Citroen M."/>
            <person name="Collymore A."/>
            <person name="Cooke P."/>
            <person name="Costello M."/>
            <person name="D'Aco K."/>
            <person name="Daza R."/>
            <person name="De Haan G."/>
            <person name="DeGray S."/>
            <person name="DeMaso C."/>
            <person name="Dhargay N."/>
            <person name="Dooley K."/>
            <person name="Dooley E."/>
            <person name="Doricent M."/>
            <person name="Dorje P."/>
            <person name="Dorjee K."/>
            <person name="Dupes A."/>
            <person name="Elong R."/>
            <person name="Falk J."/>
            <person name="Farina A."/>
            <person name="Faro S."/>
            <person name="Ferguson D."/>
            <person name="Fisher S."/>
            <person name="Foley C.D."/>
            <person name="Franke A."/>
            <person name="Friedrich D."/>
            <person name="Gadbois L."/>
            <person name="Gearin G."/>
            <person name="Gearin C.R."/>
            <person name="Giannoukos G."/>
            <person name="Goode T."/>
            <person name="Graham J."/>
            <person name="Grandbois E."/>
            <person name="Grewal S."/>
            <person name="Gyaltsen K."/>
            <person name="Hafez N."/>
            <person name="Hagos B."/>
            <person name="Hall J."/>
            <person name="Henson C."/>
            <person name="Hollinger A."/>
            <person name="Honan T."/>
            <person name="Huard M.D."/>
            <person name="Hughes L."/>
            <person name="Hurhula B."/>
            <person name="Husby M.E."/>
            <person name="Kamat A."/>
            <person name="Kanga B."/>
            <person name="Kashin S."/>
            <person name="Khazanovich D."/>
            <person name="Kisner P."/>
            <person name="Lance K."/>
            <person name="Lara M."/>
            <person name="Lee W."/>
            <person name="Lennon N."/>
            <person name="Letendre F."/>
            <person name="LeVine R."/>
            <person name="Lipovsky A."/>
            <person name="Liu X."/>
            <person name="Liu J."/>
            <person name="Liu S."/>
            <person name="Lokyitsang T."/>
            <person name="Lokyitsang Y."/>
            <person name="Lubonja R."/>
            <person name="Lui A."/>
            <person name="MacDonald P."/>
            <person name="Magnisalis V."/>
            <person name="Maru K."/>
            <person name="Matthews C."/>
            <person name="McCusker W."/>
            <person name="McDonough S."/>
            <person name="Mehta T."/>
            <person name="Meldrim J."/>
            <person name="Meneus L."/>
            <person name="Mihai O."/>
            <person name="Mihalev A."/>
            <person name="Mihova T."/>
            <person name="Mittelman R."/>
            <person name="Mlenga V."/>
            <person name="Montmayeur A."/>
            <person name="Mulrain L."/>
            <person name="Navidi A."/>
            <person name="Naylor J."/>
            <person name="Negash T."/>
            <person name="Nguyen T."/>
            <person name="Nguyen N."/>
            <person name="Nicol R."/>
            <person name="Norbu C."/>
            <person name="Norbu N."/>
            <person name="Novod N."/>
            <person name="O'Neill B."/>
            <person name="Osman S."/>
            <person name="Markiewicz E."/>
            <person name="Oyono O.L."/>
            <person name="Patti C."/>
            <person name="Phunkhang P."/>
            <person name="Pierre F."/>
            <person name="Priest M."/>
            <person name="Raghuraman S."/>
            <person name="Rege F."/>
            <person name="Reyes R."/>
            <person name="Rise C."/>
            <person name="Rogov P."/>
            <person name="Ross K."/>
            <person name="Ryan E."/>
            <person name="Settipalli S."/>
            <person name="Shea T."/>
            <person name="Sherpa N."/>
            <person name="Shi L."/>
            <person name="Shih D."/>
            <person name="Sparrow T."/>
            <person name="Spaulding J."/>
            <person name="Stalker J."/>
            <person name="Stange-Thomann N."/>
            <person name="Stavropoulos S."/>
            <person name="Stone C."/>
            <person name="Strader C."/>
            <person name="Tesfaye S."/>
            <person name="Thomson T."/>
            <person name="Thoulutsang Y."/>
            <person name="Thoulutsang D."/>
            <person name="Topham K."/>
            <person name="Topping I."/>
            <person name="Tsamla T."/>
            <person name="Vassiliev H."/>
            <person name="Vo A."/>
            <person name="Wangchuk T."/>
            <person name="Wangdi T."/>
            <person name="Weiand M."/>
            <person name="Wilkinson J."/>
            <person name="Wilson A."/>
            <person name="Yadav S."/>
            <person name="Young G."/>
            <person name="Yu Q."/>
            <person name="Zembek L."/>
            <person name="Zhong D."/>
            <person name="Zimmer A."/>
            <person name="Zwirko Z."/>
            <person name="Jaffe D.B."/>
            <person name="Alvarez P."/>
            <person name="Brockman W."/>
            <person name="Butler J."/>
            <person name="Chin C."/>
            <person name="Gnerre S."/>
            <person name="Grabherr M."/>
            <person name="Kleber M."/>
            <person name="Mauceli E."/>
            <person name="MacCallum I."/>
        </authorList>
    </citation>
    <scope>NUCLEOTIDE SEQUENCE [LARGE SCALE GENOMIC DNA]</scope>
    <source>
        <strain evidence="1 2">TSC#14021-0224.01</strain>
    </source>
</reference>
<evidence type="ECO:0000313" key="1">
    <source>
        <dbReference type="EMBL" id="KQS43236.1"/>
    </source>
</evidence>
<evidence type="ECO:0000313" key="2">
    <source>
        <dbReference type="Proteomes" id="UP000008711"/>
    </source>
</evidence>
<dbReference type="AlphaFoldDB" id="A0A0Q5U658"/>
<dbReference type="Proteomes" id="UP000008711">
    <property type="component" value="Unassembled WGS sequence"/>
</dbReference>
<accession>A0A0Q5U658</accession>
<name>A0A0Q5U658_DROER</name>
<sequence>MEHRFSSAFSLLPARQRGVYAIDTKHSSSACLGRPLRPCQQVQSAANVYFYTAIHTSGYPALSGKPLTCEMGVGYYTEEHTIKSSSSAR</sequence>